<accession>A0A7J0H9L6</accession>
<keyword evidence="1" id="KW-0479">Metal-binding</keyword>
<dbReference type="PANTHER" id="PTHR31973:SF195">
    <property type="entry name" value="MUDR FAMILY TRANSPOSASE"/>
    <property type="match status" value="1"/>
</dbReference>
<dbReference type="Pfam" id="PF10551">
    <property type="entry name" value="MULE"/>
    <property type="match status" value="1"/>
</dbReference>
<feature type="region of interest" description="Disordered" evidence="5">
    <location>
        <begin position="844"/>
        <end position="898"/>
    </location>
</feature>
<feature type="region of interest" description="Disordered" evidence="5">
    <location>
        <begin position="765"/>
        <end position="790"/>
    </location>
</feature>
<dbReference type="GO" id="GO:0008270">
    <property type="term" value="F:zinc ion binding"/>
    <property type="evidence" value="ECO:0007669"/>
    <property type="project" value="UniProtKB-KW"/>
</dbReference>
<dbReference type="InterPro" id="IPR018289">
    <property type="entry name" value="MULE_transposase_dom"/>
</dbReference>
<evidence type="ECO:0000313" key="8">
    <source>
        <dbReference type="Proteomes" id="UP000585474"/>
    </source>
</evidence>
<comment type="caution">
    <text evidence="7">The sequence shown here is derived from an EMBL/GenBank/DDBJ whole genome shotgun (WGS) entry which is preliminary data.</text>
</comment>
<dbReference type="OrthoDB" id="1372737at2759"/>
<dbReference type="PROSITE" id="PS50966">
    <property type="entry name" value="ZF_SWIM"/>
    <property type="match status" value="1"/>
</dbReference>
<evidence type="ECO:0000256" key="2">
    <source>
        <dbReference type="ARBA" id="ARBA00022771"/>
    </source>
</evidence>
<dbReference type="InterPro" id="IPR019557">
    <property type="entry name" value="AminoTfrase-like_pln_mobile"/>
</dbReference>
<sequence length="898" mass="102438">MVTCSWISSMQFADLGFDDVVGGRDLYDGCPTWSDVTPEFAKGMVFKDKDAVIRACNCHDCPWKLRACLKKQHGFFEIKQYPGPHTCLHGMDSLDHRNINSTFIAHLIKTQVAEDPGWKIASIVENVKNHSGFTVSYKKAWLGRTKAIAMVFGDWDSSYENLPSFMRTLELRNPGTAVILETLDLGMMGVRALDRIFWAFRPCIEGFKHCSPVIGIDGTFLYGRYTGVMLIAMAKTITNNIFPLAFALVESENYRDWSWFIHNVRHLIVPGMEVKDLIWKAGTAHQVRKFDEAMDEIKKLGTNSESAARAYHALCNEDPRKWTLAHDGGYRWGVITTNDSECYNNVLRGARDLPITSCVEVTFYRLVATFNDKRRQIESALAKGLRYTSKVQAKLEEYQARSAGHHVTICNWASGSAEVVTSAAGTTGNNKHAVYLNPPSCDCGKWMIYHYPCSHMLAVCAKSGRQPWHLIDPKYKIEVYAHVYNTSFEPMVHEHYWAAYDGPKIIPHLSRRRDPTSGRPTKRIHNEMDISRKRQNNHCDYCRVGSDIWVSRSPLVCFEVVEWHLPDRVCRQFGLRQVVPEAPNTSPALHGIDMRGRARTDWTQFHREHIDRWHHRLEYLVVGVIDDTAMHYDDPYMVWYRRITRTLVGNPAHRPTSGYVEIGSTIEIATRYIAVIHDRIDRAIYAYDQPESLQDLYDARDMCSRSLHALHEHQRIGQPRVPDPTTTMTPGFPSTSCSQQFTQYVGATQTSASYVTPTMPSYTYHMSSHDMPSSSRQSSSGVRPRRTTHRHITSPVTYDQSSSFLPVGDEEEFDGYVDPLLASGRQIEIPVSVEGVSQIITQTESQRRLQPEMQPKPQPEMQPEMQPHRLGTLTYVFSRRPRPSRDRRPPRCGTGGHV</sequence>
<keyword evidence="3" id="KW-0862">Zinc</keyword>
<dbReference type="InterPro" id="IPR007527">
    <property type="entry name" value="Znf_SWIM"/>
</dbReference>
<dbReference type="Pfam" id="PF10536">
    <property type="entry name" value="PMD"/>
    <property type="match status" value="1"/>
</dbReference>
<dbReference type="SMART" id="SM00575">
    <property type="entry name" value="ZnF_PMZ"/>
    <property type="match status" value="1"/>
</dbReference>
<evidence type="ECO:0000256" key="5">
    <source>
        <dbReference type="SAM" id="MobiDB-lite"/>
    </source>
</evidence>
<organism evidence="7 8">
    <name type="scientific">Actinidia rufa</name>
    <dbReference type="NCBI Taxonomy" id="165716"/>
    <lineage>
        <taxon>Eukaryota</taxon>
        <taxon>Viridiplantae</taxon>
        <taxon>Streptophyta</taxon>
        <taxon>Embryophyta</taxon>
        <taxon>Tracheophyta</taxon>
        <taxon>Spermatophyta</taxon>
        <taxon>Magnoliopsida</taxon>
        <taxon>eudicotyledons</taxon>
        <taxon>Gunneridae</taxon>
        <taxon>Pentapetalae</taxon>
        <taxon>asterids</taxon>
        <taxon>Ericales</taxon>
        <taxon>Actinidiaceae</taxon>
        <taxon>Actinidia</taxon>
    </lineage>
</organism>
<dbReference type="PANTHER" id="PTHR31973">
    <property type="entry name" value="POLYPROTEIN, PUTATIVE-RELATED"/>
    <property type="match status" value="1"/>
</dbReference>
<evidence type="ECO:0000256" key="3">
    <source>
        <dbReference type="ARBA" id="ARBA00022833"/>
    </source>
</evidence>
<evidence type="ECO:0000256" key="4">
    <source>
        <dbReference type="PROSITE-ProRule" id="PRU00325"/>
    </source>
</evidence>
<dbReference type="AlphaFoldDB" id="A0A7J0H9L6"/>
<dbReference type="Pfam" id="PF04434">
    <property type="entry name" value="SWIM"/>
    <property type="match status" value="1"/>
</dbReference>
<evidence type="ECO:0000256" key="1">
    <source>
        <dbReference type="ARBA" id="ARBA00022723"/>
    </source>
</evidence>
<dbReference type="Proteomes" id="UP000585474">
    <property type="component" value="Unassembled WGS sequence"/>
</dbReference>
<keyword evidence="2 4" id="KW-0863">Zinc-finger</keyword>
<gene>
    <name evidence="7" type="ORF">Acr_28g0005020</name>
</gene>
<proteinExistence type="predicted"/>
<feature type="compositionally biased region" description="Low complexity" evidence="5">
    <location>
        <begin position="769"/>
        <end position="780"/>
    </location>
</feature>
<evidence type="ECO:0000259" key="6">
    <source>
        <dbReference type="PROSITE" id="PS50966"/>
    </source>
</evidence>
<reference evidence="7 8" key="1">
    <citation type="submission" date="2019-07" db="EMBL/GenBank/DDBJ databases">
        <title>De Novo Assembly of kiwifruit Actinidia rufa.</title>
        <authorList>
            <person name="Sugita-Konishi S."/>
            <person name="Sato K."/>
            <person name="Mori E."/>
            <person name="Abe Y."/>
            <person name="Kisaki G."/>
            <person name="Hamano K."/>
            <person name="Suezawa K."/>
            <person name="Otani M."/>
            <person name="Fukuda T."/>
            <person name="Manabe T."/>
            <person name="Gomi K."/>
            <person name="Tabuchi M."/>
            <person name="Akimitsu K."/>
            <person name="Kataoka I."/>
        </authorList>
    </citation>
    <scope>NUCLEOTIDE SEQUENCE [LARGE SCALE GENOMIC DNA]</scope>
    <source>
        <strain evidence="8">cv. Fuchu</strain>
    </source>
</reference>
<name>A0A7J0H9L6_9ERIC</name>
<keyword evidence="8" id="KW-1185">Reference proteome</keyword>
<dbReference type="InterPro" id="IPR006564">
    <property type="entry name" value="Znf_PMZ"/>
</dbReference>
<feature type="domain" description="SWIM-type" evidence="6">
    <location>
        <begin position="432"/>
        <end position="464"/>
    </location>
</feature>
<dbReference type="EMBL" id="BJWL01000028">
    <property type="protein sequence ID" value="GFZ19797.1"/>
    <property type="molecule type" value="Genomic_DNA"/>
</dbReference>
<evidence type="ECO:0000313" key="7">
    <source>
        <dbReference type="EMBL" id="GFZ19797.1"/>
    </source>
</evidence>
<protein>
    <recommendedName>
        <fullName evidence="6">SWIM-type domain-containing protein</fullName>
    </recommendedName>
</protein>